<dbReference type="OrthoDB" id="407432at2759"/>
<dbReference type="CDD" id="cd05403">
    <property type="entry name" value="NT_KNTase_like"/>
    <property type="match status" value="1"/>
</dbReference>
<name>A0A1J1IIZ9_9DIPT</name>
<keyword evidence="1" id="KW-0472">Membrane</keyword>
<organism evidence="3 4">
    <name type="scientific">Clunio marinus</name>
    <dbReference type="NCBI Taxonomy" id="568069"/>
    <lineage>
        <taxon>Eukaryota</taxon>
        <taxon>Metazoa</taxon>
        <taxon>Ecdysozoa</taxon>
        <taxon>Arthropoda</taxon>
        <taxon>Hexapoda</taxon>
        <taxon>Insecta</taxon>
        <taxon>Pterygota</taxon>
        <taxon>Neoptera</taxon>
        <taxon>Endopterygota</taxon>
        <taxon>Diptera</taxon>
        <taxon>Nematocera</taxon>
        <taxon>Chironomoidea</taxon>
        <taxon>Chironomidae</taxon>
        <taxon>Clunio</taxon>
    </lineage>
</organism>
<dbReference type="Pfam" id="PF01909">
    <property type="entry name" value="NTP_transf_2"/>
    <property type="match status" value="1"/>
</dbReference>
<dbReference type="PANTHER" id="PTHR12271">
    <property type="entry name" value="POLY A POLYMERASE CID PAP -RELATED"/>
    <property type="match status" value="1"/>
</dbReference>
<keyword evidence="1" id="KW-0812">Transmembrane</keyword>
<proteinExistence type="predicted"/>
<dbReference type="STRING" id="568069.A0A1J1IIZ9"/>
<feature type="domain" description="Polymerase nucleotidyl transferase" evidence="2">
    <location>
        <begin position="40"/>
        <end position="116"/>
    </location>
</feature>
<dbReference type="Proteomes" id="UP000183832">
    <property type="component" value="Unassembled WGS sequence"/>
</dbReference>
<sequence>MESKEVKYFLDNYENIIKSLSENSTKLKDLSQYESVRESLKALVSNILKTSVEIHFFGSRVIGLATEESDLDIFVEVDESFHKTFTKTNEFLDQFKKISSALDKSSEWTVKESDLITTNGFSTRSSQLVRHLFTSQPEAVSLFHFIKKWINLNEFYGFSGYTYTIVLLLIFFLQSKNFMPSIETIQQNLPKEFIQSWEVQFDPNLNLNAYKTTKISDYKKHIHEFFKFYSEFDYSQVMSVYDGLIYEENKYKKIHPNFLLNGINIGGPTNRGKNYGVVDEIQKNRFVTLCGYSSLSLFEKFLENKIK</sequence>
<protein>
    <submittedName>
        <fullName evidence="3">CLUMA_CG011783, isoform A</fullName>
    </submittedName>
</protein>
<dbReference type="Gene3D" id="3.30.460.10">
    <property type="entry name" value="Beta Polymerase, domain 2"/>
    <property type="match status" value="1"/>
</dbReference>
<reference evidence="3 4" key="1">
    <citation type="submission" date="2015-04" db="EMBL/GenBank/DDBJ databases">
        <authorList>
            <person name="Syromyatnikov M.Y."/>
            <person name="Popov V.N."/>
        </authorList>
    </citation>
    <scope>NUCLEOTIDE SEQUENCE [LARGE SCALE GENOMIC DNA]</scope>
</reference>
<evidence type="ECO:0000313" key="4">
    <source>
        <dbReference type="Proteomes" id="UP000183832"/>
    </source>
</evidence>
<dbReference type="AlphaFoldDB" id="A0A1J1IIZ9"/>
<dbReference type="SUPFAM" id="SSF81301">
    <property type="entry name" value="Nucleotidyltransferase"/>
    <property type="match status" value="1"/>
</dbReference>
<dbReference type="PANTHER" id="PTHR12271:SF40">
    <property type="entry name" value="POLY(A) RNA POLYMERASE GLD2"/>
    <property type="match status" value="1"/>
</dbReference>
<dbReference type="GO" id="GO:0031123">
    <property type="term" value="P:RNA 3'-end processing"/>
    <property type="evidence" value="ECO:0007669"/>
    <property type="project" value="TreeGrafter"/>
</dbReference>
<dbReference type="InterPro" id="IPR002934">
    <property type="entry name" value="Polymerase_NTP_transf_dom"/>
</dbReference>
<dbReference type="Gene3D" id="1.10.1410.10">
    <property type="match status" value="1"/>
</dbReference>
<keyword evidence="1" id="KW-1133">Transmembrane helix</keyword>
<accession>A0A1J1IIZ9</accession>
<dbReference type="InterPro" id="IPR043519">
    <property type="entry name" value="NT_sf"/>
</dbReference>
<dbReference type="GO" id="GO:0016779">
    <property type="term" value="F:nucleotidyltransferase activity"/>
    <property type="evidence" value="ECO:0007669"/>
    <property type="project" value="InterPro"/>
</dbReference>
<feature type="transmembrane region" description="Helical" evidence="1">
    <location>
        <begin position="155"/>
        <end position="173"/>
    </location>
</feature>
<keyword evidence="4" id="KW-1185">Reference proteome</keyword>
<evidence type="ECO:0000313" key="3">
    <source>
        <dbReference type="EMBL" id="CRK98425.1"/>
    </source>
</evidence>
<gene>
    <name evidence="3" type="ORF">CLUMA_CG011783</name>
</gene>
<evidence type="ECO:0000256" key="1">
    <source>
        <dbReference type="SAM" id="Phobius"/>
    </source>
</evidence>
<dbReference type="EMBL" id="CVRI01000047">
    <property type="protein sequence ID" value="CRK98425.1"/>
    <property type="molecule type" value="Genomic_DNA"/>
</dbReference>
<evidence type="ECO:0000259" key="2">
    <source>
        <dbReference type="Pfam" id="PF01909"/>
    </source>
</evidence>